<dbReference type="OrthoDB" id="7427781at2"/>
<comment type="caution">
    <text evidence="2">The sequence shown here is derived from an EMBL/GenBank/DDBJ whole genome shotgun (WGS) entry which is preliminary data.</text>
</comment>
<dbReference type="GO" id="GO:0006259">
    <property type="term" value="P:DNA metabolic process"/>
    <property type="evidence" value="ECO:0007669"/>
    <property type="project" value="UniProtKB-ARBA"/>
</dbReference>
<dbReference type="CDD" id="cd06127">
    <property type="entry name" value="DEDDh"/>
    <property type="match status" value="1"/>
</dbReference>
<evidence type="ECO:0000259" key="1">
    <source>
        <dbReference type="SMART" id="SM00479"/>
    </source>
</evidence>
<protein>
    <submittedName>
        <fullName evidence="2">3'-5' exonuclease</fullName>
    </submittedName>
</protein>
<sequence>MIQTADAEPELLEASDGGFDAEAAAVRLEATGLYRVLHKYVRPEHCTVPDERTKRLGLVLDCETLGLAVADPVIEIGMAAFEYDPATGTVYRILSAQSWLEDPGCPIPEPIRRLTGITDAMVRGQSFDRAELGRWVERADIVIAHNATFDRCRLERIDPRLAAKPWACTHQGIDWAEQGVGSSKLAFLAMCYGFYFEAHRAQDDCLALLHVLANPLPLSGHGTLAMLLDGARRPVARVWAVNSAFDAKDALKARGYGWSPGEGRQRKDWYRDCRPEDAPDELAWLRDTIGCLGQAVSLDAYSRYSDRAFAR</sequence>
<proteinExistence type="predicted"/>
<dbReference type="Gene3D" id="3.30.420.10">
    <property type="entry name" value="Ribonuclease H-like superfamily/Ribonuclease H"/>
    <property type="match status" value="1"/>
</dbReference>
<keyword evidence="3" id="KW-1185">Reference proteome</keyword>
<dbReference type="Proteomes" id="UP000480854">
    <property type="component" value="Unassembled WGS sequence"/>
</dbReference>
<dbReference type="EMBL" id="QOKW01000050">
    <property type="protein sequence ID" value="KAA0675832.1"/>
    <property type="molecule type" value="Genomic_DNA"/>
</dbReference>
<keyword evidence="2" id="KW-0378">Hydrolase</keyword>
<dbReference type="InterPro" id="IPR013520">
    <property type="entry name" value="Ribonucl_H"/>
</dbReference>
<accession>A0A9W7KN98</accession>
<dbReference type="SMART" id="SM00479">
    <property type="entry name" value="EXOIII"/>
    <property type="match status" value="1"/>
</dbReference>
<reference evidence="2 3" key="1">
    <citation type="submission" date="2018-07" db="EMBL/GenBank/DDBJ databases">
        <title>Genome sequence of Azospirillum sp. ATCC 49961.</title>
        <authorList>
            <person name="Sant'Anna F.H."/>
            <person name="Baldani J.I."/>
            <person name="Zilli J.E."/>
            <person name="Reis V.M."/>
            <person name="Hartmann A."/>
            <person name="Cruz L."/>
            <person name="de Souza E.M."/>
            <person name="de Oliveira Pedrosa F."/>
            <person name="Passaglia L.M.P."/>
        </authorList>
    </citation>
    <scope>NUCLEOTIDE SEQUENCE [LARGE SCALE GENOMIC DNA]</scope>
    <source>
        <strain evidence="2 3">ATCC 49961</strain>
    </source>
</reference>
<name>A0A9W7KN98_9PROT</name>
<gene>
    <name evidence="2" type="ORF">DS843_29835</name>
</gene>
<dbReference type="Pfam" id="PF00929">
    <property type="entry name" value="RNase_T"/>
    <property type="match status" value="1"/>
</dbReference>
<dbReference type="RefSeq" id="WP_149472462.1">
    <property type="nucleotide sequence ID" value="NZ_QOKW01000050.1"/>
</dbReference>
<feature type="domain" description="Exonuclease" evidence="1">
    <location>
        <begin position="58"/>
        <end position="218"/>
    </location>
</feature>
<keyword evidence="2" id="KW-0540">Nuclease</keyword>
<evidence type="ECO:0000313" key="3">
    <source>
        <dbReference type="Proteomes" id="UP000480854"/>
    </source>
</evidence>
<dbReference type="GO" id="GO:0003676">
    <property type="term" value="F:nucleic acid binding"/>
    <property type="evidence" value="ECO:0007669"/>
    <property type="project" value="InterPro"/>
</dbReference>
<organism evidence="2 3">
    <name type="scientific">Roseomonas genomospecies 6</name>
    <dbReference type="NCBI Taxonomy" id="214106"/>
    <lineage>
        <taxon>Bacteria</taxon>
        <taxon>Pseudomonadati</taxon>
        <taxon>Pseudomonadota</taxon>
        <taxon>Alphaproteobacteria</taxon>
        <taxon>Acetobacterales</taxon>
        <taxon>Roseomonadaceae</taxon>
        <taxon>Roseomonas</taxon>
    </lineage>
</organism>
<dbReference type="SUPFAM" id="SSF53098">
    <property type="entry name" value="Ribonuclease H-like"/>
    <property type="match status" value="1"/>
</dbReference>
<dbReference type="AlphaFoldDB" id="A0A9W7KN98"/>
<dbReference type="GO" id="GO:0004527">
    <property type="term" value="F:exonuclease activity"/>
    <property type="evidence" value="ECO:0007669"/>
    <property type="project" value="UniProtKB-KW"/>
</dbReference>
<keyword evidence="2" id="KW-0269">Exonuclease</keyword>
<dbReference type="InterPro" id="IPR012337">
    <property type="entry name" value="RNaseH-like_sf"/>
</dbReference>
<evidence type="ECO:0000313" key="2">
    <source>
        <dbReference type="EMBL" id="KAA0675832.1"/>
    </source>
</evidence>
<dbReference type="NCBIfam" id="NF006615">
    <property type="entry name" value="PRK09182.1"/>
    <property type="match status" value="1"/>
</dbReference>
<dbReference type="InterPro" id="IPR036397">
    <property type="entry name" value="RNaseH_sf"/>
</dbReference>